<keyword evidence="2" id="KW-1133">Transmembrane helix</keyword>
<name>A0AAV4AG27_9GAST</name>
<dbReference type="EMBL" id="BLXT01003748">
    <property type="protein sequence ID" value="GFO05503.1"/>
    <property type="molecule type" value="Genomic_DNA"/>
</dbReference>
<keyword evidence="5" id="KW-1185">Reference proteome</keyword>
<sequence>MTTSTQEKCLGLPLPLHIVVLATLVLPLCHIMPCTGALEARPTLLPAVQPRLIVSPSDIKVCVTSAVTLECTTRGRHTLAARIASSSEESDENDNDDDNGSIIKISSIQISKKEDGENEDESWRVFAQLSNSMSPQGSGVRDPRVQIRGNVNGLAKESFLQITWDLATNDTLGVYRCHVTAVMTKDGNQKITESFSTAPVEIAEQKLYSDKAERQKAPDSTKVNREEEMRWRKEVDNRLETIAKNIDRLLTFARGNTFRLNKLLAGGASSTAKPGRSVKASTVKSKSRSTAKKFRRKTSAGPSQSPMSTVTRKYFILGRKSAKSLGTTTNSNIQYTSPASKDFRRDAAASIKYMSPSVKSSGSNAFLKNKYTLKPVKSSGIGVSANIEYTSSTVKSSGSDVSANIEYTSPTVKTSDNDVFANNGYTTPTDASSGSDVSPIIENTSLAAKTFSRDASANIQFKFISPSGKSYSHGMSYSTITPAVSNRMHTKNSRSMPTSPVSFLGRWRSFQ</sequence>
<organism evidence="4 5">
    <name type="scientific">Plakobranchus ocellatus</name>
    <dbReference type="NCBI Taxonomy" id="259542"/>
    <lineage>
        <taxon>Eukaryota</taxon>
        <taxon>Metazoa</taxon>
        <taxon>Spiralia</taxon>
        <taxon>Lophotrochozoa</taxon>
        <taxon>Mollusca</taxon>
        <taxon>Gastropoda</taxon>
        <taxon>Heterobranchia</taxon>
        <taxon>Euthyneura</taxon>
        <taxon>Panpulmonata</taxon>
        <taxon>Sacoglossa</taxon>
        <taxon>Placobranchoidea</taxon>
        <taxon>Plakobranchidae</taxon>
        <taxon>Plakobranchus</taxon>
    </lineage>
</organism>
<feature type="transmembrane region" description="Helical" evidence="2">
    <location>
        <begin position="12"/>
        <end position="33"/>
    </location>
</feature>
<evidence type="ECO:0000256" key="2">
    <source>
        <dbReference type="SAM" id="Phobius"/>
    </source>
</evidence>
<protein>
    <recommendedName>
        <fullName evidence="3">Ig-like domain-containing protein</fullName>
    </recommendedName>
</protein>
<feature type="compositionally biased region" description="Basic residues" evidence="1">
    <location>
        <begin position="285"/>
        <end position="298"/>
    </location>
</feature>
<evidence type="ECO:0000259" key="3">
    <source>
        <dbReference type="PROSITE" id="PS50835"/>
    </source>
</evidence>
<evidence type="ECO:0000313" key="5">
    <source>
        <dbReference type="Proteomes" id="UP000735302"/>
    </source>
</evidence>
<feature type="region of interest" description="Disordered" evidence="1">
    <location>
        <begin position="267"/>
        <end position="310"/>
    </location>
</feature>
<feature type="compositionally biased region" description="Polar residues" evidence="1">
    <location>
        <begin position="300"/>
        <end position="310"/>
    </location>
</feature>
<keyword evidence="2" id="KW-0472">Membrane</keyword>
<feature type="region of interest" description="Disordered" evidence="1">
    <location>
        <begin position="82"/>
        <end position="101"/>
    </location>
</feature>
<evidence type="ECO:0000256" key="1">
    <source>
        <dbReference type="SAM" id="MobiDB-lite"/>
    </source>
</evidence>
<feature type="domain" description="Ig-like" evidence="3">
    <location>
        <begin position="50"/>
        <end position="196"/>
    </location>
</feature>
<dbReference type="AlphaFoldDB" id="A0AAV4AG27"/>
<evidence type="ECO:0000313" key="4">
    <source>
        <dbReference type="EMBL" id="GFO05503.1"/>
    </source>
</evidence>
<dbReference type="PROSITE" id="PS50835">
    <property type="entry name" value="IG_LIKE"/>
    <property type="match status" value="1"/>
</dbReference>
<accession>A0AAV4AG27</accession>
<feature type="compositionally biased region" description="Acidic residues" evidence="1">
    <location>
        <begin position="88"/>
        <end position="99"/>
    </location>
</feature>
<keyword evidence="2" id="KW-0812">Transmembrane</keyword>
<dbReference type="InterPro" id="IPR007110">
    <property type="entry name" value="Ig-like_dom"/>
</dbReference>
<reference evidence="4 5" key="1">
    <citation type="journal article" date="2021" name="Elife">
        <title>Chloroplast acquisition without the gene transfer in kleptoplastic sea slugs, Plakobranchus ocellatus.</title>
        <authorList>
            <person name="Maeda T."/>
            <person name="Takahashi S."/>
            <person name="Yoshida T."/>
            <person name="Shimamura S."/>
            <person name="Takaki Y."/>
            <person name="Nagai Y."/>
            <person name="Toyoda A."/>
            <person name="Suzuki Y."/>
            <person name="Arimoto A."/>
            <person name="Ishii H."/>
            <person name="Satoh N."/>
            <person name="Nishiyama T."/>
            <person name="Hasebe M."/>
            <person name="Maruyama T."/>
            <person name="Minagawa J."/>
            <person name="Obokata J."/>
            <person name="Shigenobu S."/>
        </authorList>
    </citation>
    <scope>NUCLEOTIDE SEQUENCE [LARGE SCALE GENOMIC DNA]</scope>
</reference>
<dbReference type="Proteomes" id="UP000735302">
    <property type="component" value="Unassembled WGS sequence"/>
</dbReference>
<gene>
    <name evidence="4" type="ORF">PoB_003200800</name>
</gene>
<proteinExistence type="predicted"/>
<comment type="caution">
    <text evidence="4">The sequence shown here is derived from an EMBL/GenBank/DDBJ whole genome shotgun (WGS) entry which is preliminary data.</text>
</comment>